<gene>
    <name evidence="2" type="ORF">APHCRT_0611</name>
    <name evidence="1" type="ORF">APHCRT_0623</name>
</gene>
<reference evidence="1 3" key="1">
    <citation type="submission" date="2015-01" db="EMBL/GenBank/DDBJ databases">
        <title>Genome Sequencing of Rickettsiales.</title>
        <authorList>
            <person name="Daugherty S.C."/>
            <person name="Su Q."/>
            <person name="Abolude K."/>
            <person name="Beier-Sexton M."/>
            <person name="Carlyon J.A."/>
            <person name="Carter R."/>
            <person name="Day N.P."/>
            <person name="Dumler S.J."/>
            <person name="Dyachenko V."/>
            <person name="Godinez A."/>
            <person name="Kurtti T.J."/>
            <person name="Lichay M."/>
            <person name="Mullins K.E."/>
            <person name="Ott S."/>
            <person name="Pappas-Brown V."/>
            <person name="Paris D.H."/>
            <person name="Patel P."/>
            <person name="Richards A.L."/>
            <person name="Sadzewicz L."/>
            <person name="Sears K."/>
            <person name="Seidman D."/>
            <person name="Sengamalay N."/>
            <person name="Stenos J."/>
            <person name="Tallon L.J."/>
            <person name="Vincent G."/>
            <person name="Fraser C.M."/>
            <person name="Munderloh U."/>
            <person name="Dunning-Hotopp J.C."/>
        </authorList>
    </citation>
    <scope>NUCLEOTIDE SEQUENCE [LARGE SCALE GENOMIC DNA]</scope>
    <source>
        <strain evidence="1 3">CRT53-1</strain>
    </source>
</reference>
<evidence type="ECO:0000313" key="2">
    <source>
        <dbReference type="EMBL" id="KJV86105.1"/>
    </source>
</evidence>
<dbReference type="AlphaFoldDB" id="A0A0F3Q1K8"/>
<dbReference type="Proteomes" id="UP000033722">
    <property type="component" value="Unassembled WGS sequence"/>
</dbReference>
<proteinExistence type="predicted"/>
<evidence type="ECO:0000313" key="1">
    <source>
        <dbReference type="EMBL" id="KJV86036.1"/>
    </source>
</evidence>
<comment type="caution">
    <text evidence="1">The sequence shown here is derived from an EMBL/GenBank/DDBJ whole genome shotgun (WGS) entry which is preliminary data.</text>
</comment>
<protein>
    <submittedName>
        <fullName evidence="1">Uncharacterized protein</fullName>
    </submittedName>
</protein>
<sequence length="37" mass="4446">MLNMCLCVNPIIYERVRNFYGFRNNCINIFGIYPEKS</sequence>
<evidence type="ECO:0000313" key="3">
    <source>
        <dbReference type="Proteomes" id="UP000033722"/>
    </source>
</evidence>
<organism evidence="1 3">
    <name type="scientific">Anaplasma phagocytophilum str. CRT53-1</name>
    <dbReference type="NCBI Taxonomy" id="1359157"/>
    <lineage>
        <taxon>Bacteria</taxon>
        <taxon>Pseudomonadati</taxon>
        <taxon>Pseudomonadota</taxon>
        <taxon>Alphaproteobacteria</taxon>
        <taxon>Rickettsiales</taxon>
        <taxon>Anaplasmataceae</taxon>
        <taxon>Anaplasma</taxon>
        <taxon>phagocytophilum group</taxon>
    </lineage>
</organism>
<accession>A0A0F3Q1K8</accession>
<name>A0A0F3Q1K8_ANAPH</name>
<dbReference type="EMBL" id="LAOD01000016">
    <property type="protein sequence ID" value="KJV86036.1"/>
    <property type="molecule type" value="Genomic_DNA"/>
</dbReference>
<dbReference type="EMBL" id="LAOD01000016">
    <property type="protein sequence ID" value="KJV86105.1"/>
    <property type="molecule type" value="Genomic_DNA"/>
</dbReference>